<protein>
    <submittedName>
        <fullName evidence="1">Cell surface protein</fullName>
    </submittedName>
</protein>
<dbReference type="Gene3D" id="3.40.50.410">
    <property type="entry name" value="von Willebrand factor, type A domain"/>
    <property type="match status" value="1"/>
</dbReference>
<name>A0A0K1PI36_9BACT</name>
<dbReference type="InterPro" id="IPR018247">
    <property type="entry name" value="EF_Hand_1_Ca_BS"/>
</dbReference>
<dbReference type="KEGG" id="vin:AKJ08_3458"/>
<dbReference type="STRING" id="1391653.AKJ08_3458"/>
<dbReference type="SUPFAM" id="SSF53300">
    <property type="entry name" value="vWA-like"/>
    <property type="match status" value="1"/>
</dbReference>
<dbReference type="InterPro" id="IPR036465">
    <property type="entry name" value="vWFA_dom_sf"/>
</dbReference>
<dbReference type="AlphaFoldDB" id="A0A0K1PI36"/>
<sequence>MSPTRISLLVLVVALASACGRDVLIDVPKAPEKEDVFDQKKASAIDILFVVDNSASMRPHQEALLKNFARFLDVLDPAFRPDLEGQVDYRLALASTDIFNERGALHGSPKIVQPNAGYDPLRAFQSSIDKLGTGGSARSEGLVAAEAALVTAGKQKDERGNPLFLRPGAFLYLIFVSDDDDYSAGEVRYFQRQFGSVKGVGNEGTVLASAIAGPKPRGCSMDTGARYLELAKVTGGVQGDICNKDWSSTLQELAFTGLGLRKRFQLSLPPKDMDGSGTVDLEDLNYVGVHYPCRMSDDDPHLADCANVDRRCNASEKKPAVICTPYADEKDGVIFDARENSLVFSGAAIPGPGSQVVVRYYARDR</sequence>
<gene>
    <name evidence="1" type="ORF">AKJ08_3458</name>
</gene>
<evidence type="ECO:0000313" key="1">
    <source>
        <dbReference type="EMBL" id="AKU93071.1"/>
    </source>
</evidence>
<keyword evidence="2" id="KW-1185">Reference proteome</keyword>
<dbReference type="RefSeq" id="WP_050727149.1">
    <property type="nucleotide sequence ID" value="NZ_CP012332.1"/>
</dbReference>
<dbReference type="PROSITE" id="PS51257">
    <property type="entry name" value="PROKAR_LIPOPROTEIN"/>
    <property type="match status" value="1"/>
</dbReference>
<evidence type="ECO:0000313" key="2">
    <source>
        <dbReference type="Proteomes" id="UP000055590"/>
    </source>
</evidence>
<dbReference type="Proteomes" id="UP000055590">
    <property type="component" value="Chromosome"/>
</dbReference>
<dbReference type="EMBL" id="CP012332">
    <property type="protein sequence ID" value="AKU93071.1"/>
    <property type="molecule type" value="Genomic_DNA"/>
</dbReference>
<reference evidence="1 2" key="1">
    <citation type="submission" date="2015-08" db="EMBL/GenBank/DDBJ databases">
        <authorList>
            <person name="Babu N.S."/>
            <person name="Beckwith C.J."/>
            <person name="Beseler K.G."/>
            <person name="Brison A."/>
            <person name="Carone J.V."/>
            <person name="Caskin T.P."/>
            <person name="Diamond M."/>
            <person name="Durham M.E."/>
            <person name="Foxe J.M."/>
            <person name="Go M."/>
            <person name="Henderson B.A."/>
            <person name="Jones I.B."/>
            <person name="McGettigan J.A."/>
            <person name="Micheletti S.J."/>
            <person name="Nasrallah M.E."/>
            <person name="Ortiz D."/>
            <person name="Piller C.R."/>
            <person name="Privatt S.R."/>
            <person name="Schneider S.L."/>
            <person name="Sharp S."/>
            <person name="Smith T.C."/>
            <person name="Stanton J.D."/>
            <person name="Ullery H.E."/>
            <person name="Wilson R.J."/>
            <person name="Serrano M.G."/>
            <person name="Buck G."/>
            <person name="Lee V."/>
            <person name="Wang Y."/>
            <person name="Carvalho R."/>
            <person name="Voegtly L."/>
            <person name="Shi R."/>
            <person name="Duckworth R."/>
            <person name="Johnson A."/>
            <person name="Loviza R."/>
            <person name="Walstead R."/>
            <person name="Shah Z."/>
            <person name="Kiflezghi M."/>
            <person name="Wade K."/>
            <person name="Ball S.L."/>
            <person name="Bradley K.W."/>
            <person name="Asai D.J."/>
            <person name="Bowman C.A."/>
            <person name="Russell D.A."/>
            <person name="Pope W.H."/>
            <person name="Jacobs-Sera D."/>
            <person name="Hendrix R.W."/>
            <person name="Hatfull G.F."/>
        </authorList>
    </citation>
    <scope>NUCLEOTIDE SEQUENCE [LARGE SCALE GENOMIC DNA]</scope>
    <source>
        <strain evidence="1 2">DSM 27710</strain>
    </source>
</reference>
<dbReference type="PROSITE" id="PS00018">
    <property type="entry name" value="EF_HAND_1"/>
    <property type="match status" value="1"/>
</dbReference>
<proteinExistence type="predicted"/>
<organism evidence="1 2">
    <name type="scientific">Vulgatibacter incomptus</name>
    <dbReference type="NCBI Taxonomy" id="1391653"/>
    <lineage>
        <taxon>Bacteria</taxon>
        <taxon>Pseudomonadati</taxon>
        <taxon>Myxococcota</taxon>
        <taxon>Myxococcia</taxon>
        <taxon>Myxococcales</taxon>
        <taxon>Cystobacterineae</taxon>
        <taxon>Vulgatibacteraceae</taxon>
        <taxon>Vulgatibacter</taxon>
    </lineage>
</organism>
<accession>A0A0K1PI36</accession>